<accession>A0ABS7YGT5</accession>
<comment type="caution">
    <text evidence="2">The sequence shown here is derived from an EMBL/GenBank/DDBJ whole genome shotgun (WGS) entry which is preliminary data.</text>
</comment>
<keyword evidence="3" id="KW-1185">Reference proteome</keyword>
<sequence length="215" mass="22510">MAVQLPNGITWALAASYAAAISVSAASNATEAVLTTANNTYAVGDIVEFTSGWTRATNRVFRVKTATATSVTLEGFDTTSTTLFPVGAGAGSVRKVMTWTPITQVVNATSSGGETQYTTYSFLESDSETQIPSGTSAQSLDFEIGDDPSLPHHNALKAAAASRAITAARGLLPSGSVIYYNGIWSYDETPTMSKGQIMTVRAGYALQGKPVRYAS</sequence>
<dbReference type="Pfam" id="PF08813">
    <property type="entry name" value="Phage_tail_3"/>
    <property type="match status" value="1"/>
</dbReference>
<name>A0ABS7YGT5_9BURK</name>
<organism evidence="2 3">
    <name type="scientific">Massilia hydrophila</name>
    <dbReference type="NCBI Taxonomy" id="3044279"/>
    <lineage>
        <taxon>Bacteria</taxon>
        <taxon>Pseudomonadati</taxon>
        <taxon>Pseudomonadota</taxon>
        <taxon>Betaproteobacteria</taxon>
        <taxon>Burkholderiales</taxon>
        <taxon>Oxalobacteraceae</taxon>
        <taxon>Telluria group</taxon>
        <taxon>Massilia</taxon>
    </lineage>
</organism>
<evidence type="ECO:0000313" key="3">
    <source>
        <dbReference type="Proteomes" id="UP001198602"/>
    </source>
</evidence>
<evidence type="ECO:0000256" key="1">
    <source>
        <dbReference type="SAM" id="SignalP"/>
    </source>
</evidence>
<evidence type="ECO:0000313" key="2">
    <source>
        <dbReference type="EMBL" id="MCA1857454.1"/>
    </source>
</evidence>
<reference evidence="2 3" key="1">
    <citation type="submission" date="2021-07" db="EMBL/GenBank/DDBJ databases">
        <title>Characterization of Violacein-producing bacteria and related species.</title>
        <authorList>
            <person name="Wilson H.S."/>
            <person name="De Leon M.E."/>
        </authorList>
    </citation>
    <scope>NUCLEOTIDE SEQUENCE [LARGE SCALE GENOMIC DNA]</scope>
    <source>
        <strain evidence="2 3">HSC-2F05</strain>
    </source>
</reference>
<feature type="chain" id="PRO_5046308668" evidence="1">
    <location>
        <begin position="26"/>
        <end position="215"/>
    </location>
</feature>
<dbReference type="EMBL" id="JAHYBX010000007">
    <property type="protein sequence ID" value="MCA1857454.1"/>
    <property type="molecule type" value="Genomic_DNA"/>
</dbReference>
<feature type="signal peptide" evidence="1">
    <location>
        <begin position="1"/>
        <end position="25"/>
    </location>
</feature>
<dbReference type="RefSeq" id="WP_225239673.1">
    <property type="nucleotide sequence ID" value="NZ_JAHYBX010000007.1"/>
</dbReference>
<protein>
    <submittedName>
        <fullName evidence="2">Phage tail protein</fullName>
    </submittedName>
</protein>
<dbReference type="InterPro" id="IPR014918">
    <property type="entry name" value="Phage_tail_3"/>
</dbReference>
<dbReference type="Gene3D" id="4.10.410.40">
    <property type="match status" value="1"/>
</dbReference>
<keyword evidence="1" id="KW-0732">Signal</keyword>
<proteinExistence type="predicted"/>
<gene>
    <name evidence="2" type="ORF">LE190_16190</name>
</gene>
<dbReference type="Proteomes" id="UP001198602">
    <property type="component" value="Unassembled WGS sequence"/>
</dbReference>